<keyword evidence="3" id="KW-1185">Reference proteome</keyword>
<protein>
    <recommendedName>
        <fullName evidence="4">GcrA cell cycle regulator</fullName>
    </recommendedName>
</protein>
<reference evidence="2 3" key="1">
    <citation type="submission" date="2018-08" db="EMBL/GenBank/DDBJ databases">
        <title>Genome sequence of Methylocystis hirsuta CSC1, a methanotroph able to accumulate PHAs.</title>
        <authorList>
            <person name="Bordel S."/>
            <person name="Rodriguez E."/>
            <person name="Gancedo J."/>
            <person name="Munoz R."/>
        </authorList>
    </citation>
    <scope>NUCLEOTIDE SEQUENCE [LARGE SCALE GENOMIC DNA]</scope>
    <source>
        <strain evidence="2 3">CSC1</strain>
    </source>
</reference>
<evidence type="ECO:0000313" key="3">
    <source>
        <dbReference type="Proteomes" id="UP000268623"/>
    </source>
</evidence>
<dbReference type="InterPro" id="IPR011681">
    <property type="entry name" value="GcrA"/>
</dbReference>
<proteinExistence type="predicted"/>
<name>A0A3M9XL24_9HYPH</name>
<comment type="caution">
    <text evidence="2">The sequence shown here is derived from an EMBL/GenBank/DDBJ whole genome shotgun (WGS) entry which is preliminary data.</text>
</comment>
<dbReference type="Proteomes" id="UP000268623">
    <property type="component" value="Unassembled WGS sequence"/>
</dbReference>
<dbReference type="OrthoDB" id="8447987at2"/>
<gene>
    <name evidence="2" type="ORF">D1O30_02420</name>
</gene>
<dbReference type="AlphaFoldDB" id="A0A3M9XL24"/>
<organism evidence="2 3">
    <name type="scientific">Methylocystis hirsuta</name>
    <dbReference type="NCBI Taxonomy" id="369798"/>
    <lineage>
        <taxon>Bacteria</taxon>
        <taxon>Pseudomonadati</taxon>
        <taxon>Pseudomonadota</taxon>
        <taxon>Alphaproteobacteria</taxon>
        <taxon>Hyphomicrobiales</taxon>
        <taxon>Methylocystaceae</taxon>
        <taxon>Methylocystis</taxon>
    </lineage>
</organism>
<feature type="region of interest" description="Disordered" evidence="1">
    <location>
        <begin position="1"/>
        <end position="33"/>
    </location>
</feature>
<evidence type="ECO:0008006" key="4">
    <source>
        <dbReference type="Google" id="ProtNLM"/>
    </source>
</evidence>
<dbReference type="EMBL" id="QWDD01000001">
    <property type="protein sequence ID" value="RNJ48651.1"/>
    <property type="molecule type" value="Genomic_DNA"/>
</dbReference>
<sequence length="112" mass="12615">MTKLKKETIQPGPANSIEKQDSHRQHICNQRQSGNLRPLVASVPIQFMQIRNGRCRWPIGDPHHFDSFRFCGCACAPEAIYCDTHKNMAFAPNRARTFTPGRAVPLPATKIS</sequence>
<evidence type="ECO:0000256" key="1">
    <source>
        <dbReference type="SAM" id="MobiDB-lite"/>
    </source>
</evidence>
<accession>A0A3M9XL24</accession>
<evidence type="ECO:0000313" key="2">
    <source>
        <dbReference type="EMBL" id="RNJ48651.1"/>
    </source>
</evidence>
<dbReference type="RefSeq" id="WP_123174648.1">
    <property type="nucleotide sequence ID" value="NZ_QWDD01000001.1"/>
</dbReference>
<dbReference type="Pfam" id="PF07750">
    <property type="entry name" value="GcrA"/>
    <property type="match status" value="1"/>
</dbReference>